<dbReference type="SUPFAM" id="SSF46894">
    <property type="entry name" value="C-terminal effector domain of the bipartite response regulators"/>
    <property type="match status" value="1"/>
</dbReference>
<evidence type="ECO:0000259" key="4">
    <source>
        <dbReference type="PROSITE" id="PS50043"/>
    </source>
</evidence>
<dbReference type="PROSITE" id="PS50043">
    <property type="entry name" value="HTH_LUXR_2"/>
    <property type="match status" value="1"/>
</dbReference>
<accession>A0ABT4HBK5</accession>
<organism evidence="5 6">
    <name type="scientific">Mycolicibacterium iranicum</name>
    <name type="common">Mycobacterium iranicum</name>
    <dbReference type="NCBI Taxonomy" id="912594"/>
    <lineage>
        <taxon>Bacteria</taxon>
        <taxon>Bacillati</taxon>
        <taxon>Actinomycetota</taxon>
        <taxon>Actinomycetes</taxon>
        <taxon>Mycobacteriales</taxon>
        <taxon>Mycobacteriaceae</taxon>
        <taxon>Mycolicibacterium</taxon>
    </lineage>
</organism>
<evidence type="ECO:0000313" key="5">
    <source>
        <dbReference type="EMBL" id="MCZ0727527.1"/>
    </source>
</evidence>
<keyword evidence="6" id="KW-1185">Reference proteome</keyword>
<dbReference type="CDD" id="cd06170">
    <property type="entry name" value="LuxR_C_like"/>
    <property type="match status" value="1"/>
</dbReference>
<dbReference type="PANTHER" id="PTHR44688">
    <property type="entry name" value="DNA-BINDING TRANSCRIPTIONAL ACTIVATOR DEVR_DOSR"/>
    <property type="match status" value="1"/>
</dbReference>
<dbReference type="Pfam" id="PF00196">
    <property type="entry name" value="GerE"/>
    <property type="match status" value="1"/>
</dbReference>
<sequence length="357" mass="38800">MITIEQFSRIVTAVHDAAVEPARWVDAMSLTRTALNGSGCGLITGGLDRDIASCSVPDTEALETYAARFRSLDYVLDAVESGPLGLVHSGERLVALNPRSEFHADWMRRFAMDDGVFVRLTGGSRPRTFLVAAPRRAESFATAENVRAINALVPHLQMALRTQQSLADLRTDALTGLHPVDTFTAPAMVVDADMTVKHLNSAADALLRCSTAIVVRSGRVHLSSPSADIAFRRAVSRAVGPTRIGHAFAVPRAESIRPLIVHALPLTMGDERCALVVVVNPDLHREPPKSVLQQLFSLTDSEAEVALRISRGRGLSDIADELSLSTATVKTHLQHVYQKTDTHRQSELTRLVLTLMP</sequence>
<dbReference type="PRINTS" id="PR00038">
    <property type="entry name" value="HTHLUXR"/>
</dbReference>
<feature type="domain" description="HTH luxR-type" evidence="4">
    <location>
        <begin position="291"/>
        <end position="356"/>
    </location>
</feature>
<keyword evidence="3" id="KW-0804">Transcription</keyword>
<dbReference type="RefSeq" id="WP_268785543.1">
    <property type="nucleotide sequence ID" value="NZ_JAPQYE010000002.1"/>
</dbReference>
<gene>
    <name evidence="5" type="ORF">OY187_05675</name>
</gene>
<protein>
    <submittedName>
        <fullName evidence="5">Helix-turn-helix transcriptional regulator</fullName>
    </submittedName>
</protein>
<keyword evidence="1" id="KW-0805">Transcription regulation</keyword>
<keyword evidence="2" id="KW-0238">DNA-binding</keyword>
<dbReference type="Proteomes" id="UP001084650">
    <property type="component" value="Unassembled WGS sequence"/>
</dbReference>
<evidence type="ECO:0000313" key="6">
    <source>
        <dbReference type="Proteomes" id="UP001084650"/>
    </source>
</evidence>
<evidence type="ECO:0000256" key="2">
    <source>
        <dbReference type="ARBA" id="ARBA00023125"/>
    </source>
</evidence>
<name>A0ABT4HBK5_MYCIR</name>
<comment type="caution">
    <text evidence="5">The sequence shown here is derived from an EMBL/GenBank/DDBJ whole genome shotgun (WGS) entry which is preliminary data.</text>
</comment>
<dbReference type="InterPro" id="IPR016032">
    <property type="entry name" value="Sig_transdc_resp-reg_C-effctor"/>
</dbReference>
<reference evidence="5" key="1">
    <citation type="submission" date="2022-12" db="EMBL/GenBank/DDBJ databases">
        <title>Whole genome sequence of Mycolicibacterium iranicum strain SBH312.</title>
        <authorList>
            <person name="Jani J."/>
            <person name="Arifin Mustapha Z."/>
            <person name="Ahmed K."/>
            <person name="Kai Ling C."/>
        </authorList>
    </citation>
    <scope>NUCLEOTIDE SEQUENCE</scope>
    <source>
        <strain evidence="5">SBH312</strain>
    </source>
</reference>
<dbReference type="EMBL" id="JAPQYE010000002">
    <property type="protein sequence ID" value="MCZ0727527.1"/>
    <property type="molecule type" value="Genomic_DNA"/>
</dbReference>
<dbReference type="PANTHER" id="PTHR44688:SF16">
    <property type="entry name" value="DNA-BINDING TRANSCRIPTIONAL ACTIVATOR DEVR_DOSR"/>
    <property type="match status" value="1"/>
</dbReference>
<evidence type="ECO:0000256" key="3">
    <source>
        <dbReference type="ARBA" id="ARBA00023163"/>
    </source>
</evidence>
<dbReference type="InterPro" id="IPR000792">
    <property type="entry name" value="Tscrpt_reg_LuxR_C"/>
</dbReference>
<proteinExistence type="predicted"/>
<dbReference type="SMART" id="SM00421">
    <property type="entry name" value="HTH_LUXR"/>
    <property type="match status" value="1"/>
</dbReference>
<evidence type="ECO:0000256" key="1">
    <source>
        <dbReference type="ARBA" id="ARBA00023015"/>
    </source>
</evidence>
<dbReference type="Gene3D" id="1.10.10.10">
    <property type="entry name" value="Winged helix-like DNA-binding domain superfamily/Winged helix DNA-binding domain"/>
    <property type="match status" value="1"/>
</dbReference>
<dbReference type="InterPro" id="IPR036388">
    <property type="entry name" value="WH-like_DNA-bd_sf"/>
</dbReference>